<dbReference type="InterPro" id="IPR045155">
    <property type="entry name" value="Beta-lactam_cat"/>
</dbReference>
<dbReference type="InterPro" id="IPR023650">
    <property type="entry name" value="Beta-lactam_class-A_AS"/>
</dbReference>
<keyword evidence="5 6" id="KW-0046">Antibiotic resistance</keyword>
<comment type="caution">
    <text evidence="8">The sequence shown here is derived from an EMBL/GenBank/DDBJ whole genome shotgun (WGS) entry which is preliminary data.</text>
</comment>
<evidence type="ECO:0000256" key="4">
    <source>
        <dbReference type="ARBA" id="ARBA00022801"/>
    </source>
</evidence>
<keyword evidence="4 6" id="KW-0378">Hydrolase</keyword>
<gene>
    <name evidence="8" type="primary">blaT-6</name>
    <name evidence="8" type="ORF">GTPT_1739</name>
</gene>
<evidence type="ECO:0000256" key="1">
    <source>
        <dbReference type="ARBA" id="ARBA00001526"/>
    </source>
</evidence>
<dbReference type="Gene3D" id="3.40.710.10">
    <property type="entry name" value="DD-peptidase/beta-lactamase superfamily"/>
    <property type="match status" value="1"/>
</dbReference>
<dbReference type="PROSITE" id="PS00146">
    <property type="entry name" value="BETA_LACTAMASE_A"/>
    <property type="match status" value="1"/>
</dbReference>
<dbReference type="EC" id="3.5.2.6" evidence="3 6"/>
<evidence type="ECO:0000313" key="8">
    <source>
        <dbReference type="EMBL" id="KFD19807.1"/>
    </source>
</evidence>
<dbReference type="eggNOG" id="COG2367">
    <property type="taxonomic scope" value="Bacteria"/>
</dbReference>
<dbReference type="EMBL" id="JMPR01000028">
    <property type="protein sequence ID" value="KFD19807.1"/>
    <property type="molecule type" value="Genomic_DNA"/>
</dbReference>
<dbReference type="PANTHER" id="PTHR35333:SF3">
    <property type="entry name" value="BETA-LACTAMASE-TYPE TRANSPEPTIDASE FOLD CONTAINING PROTEIN"/>
    <property type="match status" value="1"/>
</dbReference>
<accession>A0A085JH61</accession>
<evidence type="ECO:0000313" key="9">
    <source>
        <dbReference type="Proteomes" id="UP000028602"/>
    </source>
</evidence>
<evidence type="ECO:0000256" key="5">
    <source>
        <dbReference type="ARBA" id="ARBA00023251"/>
    </source>
</evidence>
<evidence type="ECO:0000256" key="3">
    <source>
        <dbReference type="ARBA" id="ARBA00012865"/>
    </source>
</evidence>
<dbReference type="RefSeq" id="WP_051170740.1">
    <property type="nucleotide sequence ID" value="NZ_ATMJ01000020.1"/>
</dbReference>
<dbReference type="NCBIfam" id="NF033103">
    <property type="entry name" value="bla_class_A"/>
    <property type="match status" value="1"/>
</dbReference>
<dbReference type="GO" id="GO:0030655">
    <property type="term" value="P:beta-lactam antibiotic catabolic process"/>
    <property type="evidence" value="ECO:0007669"/>
    <property type="project" value="InterPro"/>
</dbReference>
<proteinExistence type="inferred from homology"/>
<keyword evidence="9" id="KW-1185">Reference proteome</keyword>
<evidence type="ECO:0000256" key="6">
    <source>
        <dbReference type="RuleBase" id="RU361140"/>
    </source>
</evidence>
<dbReference type="GO" id="GO:0046677">
    <property type="term" value="P:response to antibiotic"/>
    <property type="evidence" value="ECO:0007669"/>
    <property type="project" value="UniProtKB-UniRule"/>
</dbReference>
<dbReference type="SUPFAM" id="SSF56601">
    <property type="entry name" value="beta-lactamase/transpeptidase-like"/>
    <property type="match status" value="1"/>
</dbReference>
<evidence type="ECO:0000256" key="2">
    <source>
        <dbReference type="ARBA" id="ARBA00009009"/>
    </source>
</evidence>
<organism evidence="8 9">
    <name type="scientific">Tatumella ptyseos ATCC 33301</name>
    <dbReference type="NCBI Taxonomy" id="1005995"/>
    <lineage>
        <taxon>Bacteria</taxon>
        <taxon>Pseudomonadati</taxon>
        <taxon>Pseudomonadota</taxon>
        <taxon>Gammaproteobacteria</taxon>
        <taxon>Enterobacterales</taxon>
        <taxon>Erwiniaceae</taxon>
        <taxon>Tatumella</taxon>
    </lineage>
</organism>
<sequence>MPLKYIYLPLSLLITAFCLPVIASPRLAPEQAKLAEQQLHARAGFAELDLATGALRESYRSGERFPMMSTYKVLLCGAVLARIDSGREQPERRIMYRQQDLEKYSPVTKQHLNEGMTIAGLCDAAITMSDNTAANLLLSSIGGPQALTRFLRQTGDPMTRLDRQEPELNEALPGDPRDTTTPEAMARTLRNLLSGKILTAASQQQLLHWMIADQVAGPLLRKVLPAGWFIADKSGAGEHGSRGIIAVTGPAGKPSHIVVIYITDNDASMDVLNRQIAGIGAAMFSDLTGRPEKTTKP</sequence>
<comment type="similarity">
    <text evidence="2 6">Belongs to the class-A beta-lactamase family.</text>
</comment>
<dbReference type="InterPro" id="IPR012338">
    <property type="entry name" value="Beta-lactam/transpept-like"/>
</dbReference>
<reference evidence="8 9" key="1">
    <citation type="submission" date="2014-05" db="EMBL/GenBank/DDBJ databases">
        <title>ATOL: Assembling a taxonomically balanced genome-scale reconstruction of the evolutionary history of the Enterobacteriaceae.</title>
        <authorList>
            <person name="Plunkett G.III."/>
            <person name="Neeno-Eckwall E.C."/>
            <person name="Glasner J.D."/>
            <person name="Perna N.T."/>
        </authorList>
    </citation>
    <scope>NUCLEOTIDE SEQUENCE [LARGE SCALE GENOMIC DNA]</scope>
    <source>
        <strain evidence="8 9">ATCC 33301</strain>
    </source>
</reference>
<name>A0A085JH61_9GAMM</name>
<feature type="domain" description="Beta-lactamase class A catalytic" evidence="7">
    <location>
        <begin position="49"/>
        <end position="260"/>
    </location>
</feature>
<dbReference type="InterPro" id="IPR000871">
    <property type="entry name" value="Beta-lactam_class-A"/>
</dbReference>
<evidence type="ECO:0000259" key="7">
    <source>
        <dbReference type="Pfam" id="PF13354"/>
    </source>
</evidence>
<dbReference type="PANTHER" id="PTHR35333">
    <property type="entry name" value="BETA-LACTAMASE"/>
    <property type="match status" value="1"/>
</dbReference>
<protein>
    <recommendedName>
        <fullName evidence="3 6">Beta-lactamase</fullName>
        <ecNumber evidence="3 6">3.5.2.6</ecNumber>
    </recommendedName>
</protein>
<dbReference type="AlphaFoldDB" id="A0A085JH61"/>
<dbReference type="Proteomes" id="UP000028602">
    <property type="component" value="Unassembled WGS sequence"/>
</dbReference>
<comment type="catalytic activity">
    <reaction evidence="1 6">
        <text>a beta-lactam + H2O = a substituted beta-amino acid</text>
        <dbReference type="Rhea" id="RHEA:20401"/>
        <dbReference type="ChEBI" id="CHEBI:15377"/>
        <dbReference type="ChEBI" id="CHEBI:35627"/>
        <dbReference type="ChEBI" id="CHEBI:140347"/>
        <dbReference type="EC" id="3.5.2.6"/>
    </reaction>
</comment>
<dbReference type="OrthoDB" id="9784149at2"/>
<dbReference type="PRINTS" id="PR00118">
    <property type="entry name" value="BLACTAMASEA"/>
</dbReference>
<dbReference type="GO" id="GO:0008800">
    <property type="term" value="F:beta-lactamase activity"/>
    <property type="evidence" value="ECO:0007669"/>
    <property type="project" value="UniProtKB-UniRule"/>
</dbReference>
<dbReference type="Pfam" id="PF13354">
    <property type="entry name" value="Beta-lactamase2"/>
    <property type="match status" value="1"/>
</dbReference>